<evidence type="ECO:0000256" key="8">
    <source>
        <dbReference type="SAM" id="SignalP"/>
    </source>
</evidence>
<keyword evidence="5 8" id="KW-0732">Signal</keyword>
<evidence type="ECO:0000256" key="7">
    <source>
        <dbReference type="ARBA" id="ARBA00023237"/>
    </source>
</evidence>
<proteinExistence type="predicted"/>
<comment type="subcellular location">
    <subcellularLocation>
        <location evidence="1">Cell outer membrane</location>
        <topology evidence="1">Multi-pass membrane protein</topology>
    </subcellularLocation>
</comment>
<keyword evidence="2" id="KW-0813">Transport</keyword>
<protein>
    <submittedName>
        <fullName evidence="9">Uncharacterized protein</fullName>
    </submittedName>
</protein>
<dbReference type="InterPro" id="IPR039426">
    <property type="entry name" value="TonB-dep_rcpt-like"/>
</dbReference>
<dbReference type="OrthoDB" id="9803050at2"/>
<dbReference type="GeneID" id="77849781"/>
<keyword evidence="3" id="KW-1134">Transmembrane beta strand</keyword>
<dbReference type="GO" id="GO:0044718">
    <property type="term" value="P:siderophore transmembrane transport"/>
    <property type="evidence" value="ECO:0007669"/>
    <property type="project" value="TreeGrafter"/>
</dbReference>
<dbReference type="RefSeq" id="WP_008862980.1">
    <property type="nucleotide sequence ID" value="NZ_JH815206.1"/>
</dbReference>
<dbReference type="PATRIC" id="fig|742726.3.peg.2715"/>
<dbReference type="AlphaFoldDB" id="K0WUM7"/>
<dbReference type="GO" id="GO:0015344">
    <property type="term" value="F:siderophore uptake transmembrane transporter activity"/>
    <property type="evidence" value="ECO:0007669"/>
    <property type="project" value="TreeGrafter"/>
</dbReference>
<evidence type="ECO:0000256" key="6">
    <source>
        <dbReference type="ARBA" id="ARBA00023136"/>
    </source>
</evidence>
<dbReference type="STRING" id="742726.HMPREF9448_02602"/>
<keyword evidence="10" id="KW-1185">Reference proteome</keyword>
<evidence type="ECO:0000256" key="4">
    <source>
        <dbReference type="ARBA" id="ARBA00022692"/>
    </source>
</evidence>
<evidence type="ECO:0000256" key="5">
    <source>
        <dbReference type="ARBA" id="ARBA00022729"/>
    </source>
</evidence>
<keyword evidence="4" id="KW-0812">Transmembrane</keyword>
<dbReference type="GO" id="GO:0009279">
    <property type="term" value="C:cell outer membrane"/>
    <property type="evidence" value="ECO:0007669"/>
    <property type="project" value="UniProtKB-SubCell"/>
</dbReference>
<name>K0WUM7_9BACT</name>
<evidence type="ECO:0000313" key="9">
    <source>
        <dbReference type="EMBL" id="EJZ61926.1"/>
    </source>
</evidence>
<keyword evidence="7" id="KW-0998">Cell outer membrane</keyword>
<dbReference type="HOGENOM" id="CLU_016599_0_0_10"/>
<dbReference type="EMBL" id="ADLE01000018">
    <property type="protein sequence ID" value="EJZ61926.1"/>
    <property type="molecule type" value="Genomic_DNA"/>
</dbReference>
<evidence type="ECO:0000313" key="10">
    <source>
        <dbReference type="Proteomes" id="UP000006044"/>
    </source>
</evidence>
<dbReference type="PANTHER" id="PTHR30069:SF29">
    <property type="entry name" value="HEMOGLOBIN AND HEMOGLOBIN-HAPTOGLOBIN-BINDING PROTEIN 1-RELATED"/>
    <property type="match status" value="1"/>
</dbReference>
<dbReference type="PANTHER" id="PTHR30069">
    <property type="entry name" value="TONB-DEPENDENT OUTER MEMBRANE RECEPTOR"/>
    <property type="match status" value="1"/>
</dbReference>
<feature type="signal peptide" evidence="8">
    <location>
        <begin position="1"/>
        <end position="20"/>
    </location>
</feature>
<dbReference type="Proteomes" id="UP000006044">
    <property type="component" value="Unassembled WGS sequence"/>
</dbReference>
<dbReference type="Gene3D" id="2.40.170.20">
    <property type="entry name" value="TonB-dependent receptor, beta-barrel domain"/>
    <property type="match status" value="1"/>
</dbReference>
<sequence length="716" mass="81636">MYQKITIFLLVALNCFSSFSQSVEKKDTTDTRHTLKEVEITAWQQRKILSGLLSGKIKLNVAELNTLPRFLGETDALRTMKLMPGVLTTGELNSGFYVRGSESSHNQILLNGAPIYNAMHMLGFFSVFNSGHMNTFTLYKSHLDASKGGRLSATLDMQTRDTLVSKPTVSGNIGIIASQATVALPLGKKVSVYLSGRKTYLGLLVKPLTTKMTDTPVDYDFEDYNATFVFQPSEKDKVTANFYYGSDYLDIETGIYQTEGRIKWSNIAASILWNRPLGRIGEMTHTFYITRYKNRLSISQNQFTAWLPSEITDYGYKNIFSFREEKFLGTYGLEYVYHHMYPQIVETQGAYTIHTDPDSRLYRIHEGALFINGKYFFSPRLSAEAGLRYSGTAQFGKFNYHTYRQGEIINTQTYGKGELIKFYGGFEPRIALYFLPGSNQRISLSYNLTRQYIGQVSSSSIGFPTDFWMPASRNIPPQRAHSFSAGYSIALDQDNYEFSSELYYKRLHNQMESAGALIDMISQQYIIEDKIYIGGGYNYGMELMLRKNRGRLTGWIGYALGWAYRHTAQINDGKPYPAKQDRRHDLSIVANYRINRRWDCSAVFVYATGNALTMPESMYLVGENAVCEYGPHNGGRMPAYHRLDLSANYWISKKKNTEQVINISLYNAYNRNNPAYLAVDIIQDKDKNGKKDQLIIRKRGKSIYGIIPSISYSFKF</sequence>
<dbReference type="eggNOG" id="COG4771">
    <property type="taxonomic scope" value="Bacteria"/>
</dbReference>
<dbReference type="InterPro" id="IPR036942">
    <property type="entry name" value="Beta-barrel_TonB_sf"/>
</dbReference>
<evidence type="ECO:0000256" key="2">
    <source>
        <dbReference type="ARBA" id="ARBA00022448"/>
    </source>
</evidence>
<feature type="chain" id="PRO_5003843098" evidence="8">
    <location>
        <begin position="21"/>
        <end position="716"/>
    </location>
</feature>
<evidence type="ECO:0000256" key="1">
    <source>
        <dbReference type="ARBA" id="ARBA00004571"/>
    </source>
</evidence>
<organism evidence="9 10">
    <name type="scientific">Barnesiella intestinihominis YIT 11860</name>
    <dbReference type="NCBI Taxonomy" id="742726"/>
    <lineage>
        <taxon>Bacteria</taxon>
        <taxon>Pseudomonadati</taxon>
        <taxon>Bacteroidota</taxon>
        <taxon>Bacteroidia</taxon>
        <taxon>Bacteroidales</taxon>
        <taxon>Barnesiellaceae</taxon>
        <taxon>Barnesiella</taxon>
    </lineage>
</organism>
<accession>K0WUM7</accession>
<dbReference type="SUPFAM" id="SSF56935">
    <property type="entry name" value="Porins"/>
    <property type="match status" value="1"/>
</dbReference>
<evidence type="ECO:0000256" key="3">
    <source>
        <dbReference type="ARBA" id="ARBA00022452"/>
    </source>
</evidence>
<gene>
    <name evidence="9" type="ORF">HMPREF9448_02602</name>
</gene>
<comment type="caution">
    <text evidence="9">The sequence shown here is derived from an EMBL/GenBank/DDBJ whole genome shotgun (WGS) entry which is preliminary data.</text>
</comment>
<keyword evidence="6" id="KW-0472">Membrane</keyword>
<reference evidence="9 10" key="1">
    <citation type="submission" date="2012-08" db="EMBL/GenBank/DDBJ databases">
        <title>The Genome Sequence of Barnesiella intestinihominis YIT 11860.</title>
        <authorList>
            <consortium name="The Broad Institute Genome Sequencing Platform"/>
            <person name="Earl A."/>
            <person name="Ward D."/>
            <person name="Feldgarden M."/>
            <person name="Gevers D."/>
            <person name="Morotomi M."/>
            <person name="Walker B."/>
            <person name="Young S.K."/>
            <person name="Zeng Q."/>
            <person name="Gargeya S."/>
            <person name="Fitzgerald M."/>
            <person name="Haas B."/>
            <person name="Abouelleil A."/>
            <person name="Alvarado L."/>
            <person name="Arachchi H.M."/>
            <person name="Berlin A.M."/>
            <person name="Chapman S.B."/>
            <person name="Goldberg J."/>
            <person name="Griggs A."/>
            <person name="Gujja S."/>
            <person name="Hansen M."/>
            <person name="Howarth C."/>
            <person name="Imamovic A."/>
            <person name="Larimer J."/>
            <person name="McCowen C."/>
            <person name="Montmayeur A."/>
            <person name="Murphy C."/>
            <person name="Neiman D."/>
            <person name="Pearson M."/>
            <person name="Priest M."/>
            <person name="Roberts A."/>
            <person name="Saif S."/>
            <person name="Shea T."/>
            <person name="Sisk P."/>
            <person name="Sykes S."/>
            <person name="Wortman J."/>
            <person name="Nusbaum C."/>
            <person name="Birren B."/>
        </authorList>
    </citation>
    <scope>NUCLEOTIDE SEQUENCE [LARGE SCALE GENOMIC DNA]</scope>
    <source>
        <strain evidence="9 10">YIT 11860</strain>
    </source>
</reference>